<name>A0A2M6UP15_9BRAD</name>
<evidence type="ECO:0000259" key="1">
    <source>
        <dbReference type="Pfam" id="PF16917"/>
    </source>
</evidence>
<protein>
    <recommendedName>
        <fullName evidence="1">BPL/LPL catalytic domain-containing protein</fullName>
    </recommendedName>
</protein>
<comment type="caution">
    <text evidence="2">The sequence shown here is derived from an EMBL/GenBank/DDBJ whole genome shotgun (WGS) entry which is preliminary data.</text>
</comment>
<dbReference type="InterPro" id="IPR004143">
    <property type="entry name" value="BPL_LPL_catalytic"/>
</dbReference>
<sequence>MPPPFTLVRLRESGDAFGHACRTAQESGPGTLVYVGRFDLAEFAVVLELDEPLRTARRAFYAGMVALTDALRAYAPPNKPVTIDWPDTVKVDGGLVGGGRLGWPASAHEHEPPAWLVFGAMIRTVAMTDNEPGLHPLASALDEEGFGEAGAVQVTEGFARHLMRVTDLWQEDGFESVAGDFLSRLSRERQVIQRIDGNGDLLTRRIGAEGTERRELAQALSVPTWFDPKLGGPRL</sequence>
<accession>A0A2M6UP15</accession>
<gene>
    <name evidence="2" type="ORF">TSA1_27715</name>
</gene>
<dbReference type="InterPro" id="IPR045864">
    <property type="entry name" value="aa-tRNA-synth_II/BPL/LPL"/>
</dbReference>
<dbReference type="EMBL" id="LFJC01000003">
    <property type="protein sequence ID" value="PIT06344.1"/>
    <property type="molecule type" value="Genomic_DNA"/>
</dbReference>
<evidence type="ECO:0000313" key="3">
    <source>
        <dbReference type="Proteomes" id="UP000228930"/>
    </source>
</evidence>
<dbReference type="SUPFAM" id="SSF55681">
    <property type="entry name" value="Class II aaRS and biotin synthetases"/>
    <property type="match status" value="1"/>
</dbReference>
<evidence type="ECO:0000313" key="2">
    <source>
        <dbReference type="EMBL" id="PIT06344.1"/>
    </source>
</evidence>
<dbReference type="Pfam" id="PF16917">
    <property type="entry name" value="BPL_LplA_LipB_2"/>
    <property type="match status" value="1"/>
</dbReference>
<dbReference type="Gene3D" id="3.30.930.10">
    <property type="entry name" value="Bira Bifunctional Protein, Domain 2"/>
    <property type="match status" value="1"/>
</dbReference>
<dbReference type="AlphaFoldDB" id="A0A2M6UP15"/>
<organism evidence="2 3">
    <name type="scientific">Bradyrhizobium nitroreducens</name>
    <dbReference type="NCBI Taxonomy" id="709803"/>
    <lineage>
        <taxon>Bacteria</taxon>
        <taxon>Pseudomonadati</taxon>
        <taxon>Pseudomonadota</taxon>
        <taxon>Alphaproteobacteria</taxon>
        <taxon>Hyphomicrobiales</taxon>
        <taxon>Nitrobacteraceae</taxon>
        <taxon>Bradyrhizobium</taxon>
    </lineage>
</organism>
<feature type="domain" description="BPL/LPL catalytic" evidence="1">
    <location>
        <begin position="1"/>
        <end position="182"/>
    </location>
</feature>
<dbReference type="Proteomes" id="UP000228930">
    <property type="component" value="Unassembled WGS sequence"/>
</dbReference>
<proteinExistence type="predicted"/>
<reference evidence="2 3" key="1">
    <citation type="submission" date="2015-06" db="EMBL/GenBank/DDBJ databases">
        <title>Comparative genome analysis of nirS-carrying Bradyrhizobium sp. strains.</title>
        <authorList>
            <person name="Ishii S."/>
            <person name="Jang J."/>
            <person name="Nishizawa T."/>
            <person name="Senoo K."/>
        </authorList>
    </citation>
    <scope>NUCLEOTIDE SEQUENCE [LARGE SCALE GENOMIC DNA]</scope>
    <source>
        <strain evidence="2 3">TSA1</strain>
    </source>
</reference>
<keyword evidence="3" id="KW-1185">Reference proteome</keyword>